<name>A0A9W6HBB8_9MICO</name>
<dbReference type="Proteomes" id="UP001142372">
    <property type="component" value="Unassembled WGS sequence"/>
</dbReference>
<feature type="domain" description="DUF2470" evidence="1">
    <location>
        <begin position="46"/>
        <end position="114"/>
    </location>
</feature>
<gene>
    <name evidence="2" type="ORF">GCM10017584_25650</name>
</gene>
<dbReference type="InterPro" id="IPR019595">
    <property type="entry name" value="DUF2470"/>
</dbReference>
<dbReference type="AlphaFoldDB" id="A0A9W6HBB8"/>
<dbReference type="Pfam" id="PF10615">
    <property type="entry name" value="DUF2470"/>
    <property type="match status" value="1"/>
</dbReference>
<dbReference type="InterPro" id="IPR037119">
    <property type="entry name" value="Haem_oxidase_HugZ-like_sf"/>
</dbReference>
<dbReference type="Gene3D" id="3.20.180.10">
    <property type="entry name" value="PNP-oxidase-like"/>
    <property type="match status" value="1"/>
</dbReference>
<protein>
    <recommendedName>
        <fullName evidence="1">DUF2470 domain-containing protein</fullName>
    </recommendedName>
</protein>
<comment type="caution">
    <text evidence="2">The sequence shown here is derived from an EMBL/GenBank/DDBJ whole genome shotgun (WGS) entry which is preliminary data.</text>
</comment>
<accession>A0A9W6HBB8</accession>
<organism evidence="2 3">
    <name type="scientific">Leifsonia poae</name>
    <dbReference type="NCBI Taxonomy" id="110933"/>
    <lineage>
        <taxon>Bacteria</taxon>
        <taxon>Bacillati</taxon>
        <taxon>Actinomycetota</taxon>
        <taxon>Actinomycetes</taxon>
        <taxon>Micrococcales</taxon>
        <taxon>Microbacteriaceae</taxon>
        <taxon>Leifsonia</taxon>
    </lineage>
</organism>
<evidence type="ECO:0000313" key="2">
    <source>
        <dbReference type="EMBL" id="GLJ76991.1"/>
    </source>
</evidence>
<sequence length="132" mass="14397">MFHPPMVRGALSKDSNLPVEGGLDRAPGPRHTIVAMENFSREIVDAVLRHMNTDHRDDNVVIVRANGAPDASDAEMTAFDTAGGVWRVAGGEELRIPWTVPVTERADIRRAVVLLYRASCAVLGVEPRTEQG</sequence>
<reference evidence="2" key="1">
    <citation type="journal article" date="2014" name="Int. J. Syst. Evol. Microbiol.">
        <title>Complete genome sequence of Corynebacterium casei LMG S-19264T (=DSM 44701T), isolated from a smear-ripened cheese.</title>
        <authorList>
            <consortium name="US DOE Joint Genome Institute (JGI-PGF)"/>
            <person name="Walter F."/>
            <person name="Albersmeier A."/>
            <person name="Kalinowski J."/>
            <person name="Ruckert C."/>
        </authorList>
    </citation>
    <scope>NUCLEOTIDE SEQUENCE</scope>
    <source>
        <strain evidence="2">VKM Ac-1401</strain>
    </source>
</reference>
<evidence type="ECO:0000313" key="3">
    <source>
        <dbReference type="Proteomes" id="UP001142372"/>
    </source>
</evidence>
<dbReference type="EMBL" id="BSEN01000012">
    <property type="protein sequence ID" value="GLJ76991.1"/>
    <property type="molecule type" value="Genomic_DNA"/>
</dbReference>
<evidence type="ECO:0000259" key="1">
    <source>
        <dbReference type="Pfam" id="PF10615"/>
    </source>
</evidence>
<proteinExistence type="predicted"/>
<reference evidence="2" key="2">
    <citation type="submission" date="2023-01" db="EMBL/GenBank/DDBJ databases">
        <authorList>
            <person name="Sun Q."/>
            <person name="Evtushenko L."/>
        </authorList>
    </citation>
    <scope>NUCLEOTIDE SEQUENCE</scope>
    <source>
        <strain evidence="2">VKM Ac-1401</strain>
    </source>
</reference>
<dbReference type="SUPFAM" id="SSF50475">
    <property type="entry name" value="FMN-binding split barrel"/>
    <property type="match status" value="1"/>
</dbReference>
<keyword evidence="3" id="KW-1185">Reference proteome</keyword>